<dbReference type="EMBL" id="FO082270">
    <property type="protein sequence ID" value="CCO66628.1"/>
    <property type="molecule type" value="Genomic_DNA"/>
</dbReference>
<name>K8F2S1_9CHLO</name>
<dbReference type="AlphaFoldDB" id="K8F2S1"/>
<dbReference type="FunFam" id="3.30.160.60:FF:000515">
    <property type="entry name" value="early growth response protein 4"/>
    <property type="match status" value="1"/>
</dbReference>
<dbReference type="RefSeq" id="XP_007511068.1">
    <property type="nucleotide sequence ID" value="XM_007511006.1"/>
</dbReference>
<evidence type="ECO:0000256" key="7">
    <source>
        <dbReference type="PROSITE-ProRule" id="PRU00042"/>
    </source>
</evidence>
<gene>
    <name evidence="10" type="ORF">Bathy09g00490</name>
</gene>
<dbReference type="OrthoDB" id="3437960at2759"/>
<keyword evidence="6" id="KW-0539">Nucleus</keyword>
<keyword evidence="3" id="KW-0677">Repeat</keyword>
<dbReference type="SMART" id="SM00355">
    <property type="entry name" value="ZnF_C2H2"/>
    <property type="match status" value="4"/>
</dbReference>
<evidence type="ECO:0000313" key="11">
    <source>
        <dbReference type="Proteomes" id="UP000198341"/>
    </source>
</evidence>
<evidence type="ECO:0000256" key="4">
    <source>
        <dbReference type="ARBA" id="ARBA00022771"/>
    </source>
</evidence>
<keyword evidence="2" id="KW-0479">Metal-binding</keyword>
<dbReference type="InterPro" id="IPR036236">
    <property type="entry name" value="Znf_C2H2_sf"/>
</dbReference>
<keyword evidence="11" id="KW-1185">Reference proteome</keyword>
<dbReference type="Gene3D" id="3.30.160.60">
    <property type="entry name" value="Classic Zinc Finger"/>
    <property type="match status" value="3"/>
</dbReference>
<evidence type="ECO:0000256" key="6">
    <source>
        <dbReference type="ARBA" id="ARBA00023242"/>
    </source>
</evidence>
<dbReference type="GO" id="GO:0010468">
    <property type="term" value="P:regulation of gene expression"/>
    <property type="evidence" value="ECO:0007669"/>
    <property type="project" value="TreeGrafter"/>
</dbReference>
<feature type="region of interest" description="Disordered" evidence="8">
    <location>
        <begin position="78"/>
        <end position="130"/>
    </location>
</feature>
<dbReference type="PANTHER" id="PTHR16515:SF49">
    <property type="entry name" value="GASTRULA ZINC FINGER PROTEIN XLCGF49.1-LIKE-RELATED"/>
    <property type="match status" value="1"/>
</dbReference>
<evidence type="ECO:0000256" key="8">
    <source>
        <dbReference type="SAM" id="MobiDB-lite"/>
    </source>
</evidence>
<evidence type="ECO:0000256" key="5">
    <source>
        <dbReference type="ARBA" id="ARBA00022833"/>
    </source>
</evidence>
<dbReference type="PROSITE" id="PS50157">
    <property type="entry name" value="ZINC_FINGER_C2H2_2"/>
    <property type="match status" value="4"/>
</dbReference>
<feature type="domain" description="C2H2-type" evidence="9">
    <location>
        <begin position="325"/>
        <end position="352"/>
    </location>
</feature>
<evidence type="ECO:0000256" key="2">
    <source>
        <dbReference type="ARBA" id="ARBA00022723"/>
    </source>
</evidence>
<dbReference type="Proteomes" id="UP000198341">
    <property type="component" value="Chromosome 9"/>
</dbReference>
<comment type="subcellular location">
    <subcellularLocation>
        <location evidence="1">Nucleus</location>
    </subcellularLocation>
</comment>
<dbReference type="InterPro" id="IPR013087">
    <property type="entry name" value="Znf_C2H2_type"/>
</dbReference>
<organism evidence="10 11">
    <name type="scientific">Bathycoccus prasinos</name>
    <dbReference type="NCBI Taxonomy" id="41875"/>
    <lineage>
        <taxon>Eukaryota</taxon>
        <taxon>Viridiplantae</taxon>
        <taxon>Chlorophyta</taxon>
        <taxon>Mamiellophyceae</taxon>
        <taxon>Mamiellales</taxon>
        <taxon>Bathycoccaceae</taxon>
        <taxon>Bathycoccus</taxon>
    </lineage>
</organism>
<dbReference type="KEGG" id="bpg:Bathy09g00490"/>
<feature type="domain" description="C2H2-type" evidence="9">
    <location>
        <begin position="295"/>
        <end position="324"/>
    </location>
</feature>
<dbReference type="GO" id="GO:0008270">
    <property type="term" value="F:zinc ion binding"/>
    <property type="evidence" value="ECO:0007669"/>
    <property type="project" value="UniProtKB-KW"/>
</dbReference>
<feature type="domain" description="C2H2-type" evidence="9">
    <location>
        <begin position="353"/>
        <end position="381"/>
    </location>
</feature>
<dbReference type="Pfam" id="PF00096">
    <property type="entry name" value="zf-C2H2"/>
    <property type="match status" value="3"/>
</dbReference>
<evidence type="ECO:0000256" key="3">
    <source>
        <dbReference type="ARBA" id="ARBA00022737"/>
    </source>
</evidence>
<feature type="compositionally biased region" description="Basic and acidic residues" evidence="8">
    <location>
        <begin position="36"/>
        <end position="45"/>
    </location>
</feature>
<feature type="domain" description="C2H2-type" evidence="9">
    <location>
        <begin position="266"/>
        <end position="294"/>
    </location>
</feature>
<dbReference type="SUPFAM" id="SSF57667">
    <property type="entry name" value="beta-beta-alpha zinc fingers"/>
    <property type="match status" value="2"/>
</dbReference>
<sequence length="482" mass="54652">MRQKSKNPKRCFVAYDFQYPGKKRSRTPPLEEEDKEERAGKNEDGCDRDENELERRRKLSKMGAEMLLLSSSVLEEENLGAVPSSDGDVEDDANKLSREEEEPPPQLKPKVEGIRQNNNDADNNDNNIDDTNNTEIKLMIALQRSILLACTELPDAQTATAEARNAFLQMPLMNSLALALGSDAKSSFQGVSMDKITNHDVLQCVFVAAGECKGDKKRATKRNTKKDAPELVNLPTRYVGPHVGEKCCRSCWYRIYRMTNTLSLPFSCDICAETFKKEHLLTAHVRVEHEGKQAYLCPVPKCGKEFSRRTDLKKHGLVHTGERPYACAYCDQRFISSSNLNKHERQHTGFKPYSCRVCLRKFSRSLGLRNHVQQQHLKDTSWSSSKVAVAEEKEKEEVETASIKRKKGKKNWGDKTTAYTAPIYVLRPQGETTNLNKNINKKAPLSESENSLELYLNTLAKEKETKKCENHLNDDDDDESSS</sequence>
<dbReference type="PANTHER" id="PTHR16515">
    <property type="entry name" value="PR DOMAIN ZINC FINGER PROTEIN"/>
    <property type="match status" value="1"/>
</dbReference>
<feature type="compositionally biased region" description="Low complexity" evidence="8">
    <location>
        <begin position="117"/>
        <end position="130"/>
    </location>
</feature>
<proteinExistence type="predicted"/>
<dbReference type="GO" id="GO:0005634">
    <property type="term" value="C:nucleus"/>
    <property type="evidence" value="ECO:0007669"/>
    <property type="project" value="UniProtKB-SubCell"/>
</dbReference>
<keyword evidence="5" id="KW-0862">Zinc</keyword>
<dbReference type="GeneID" id="19013556"/>
<evidence type="ECO:0000313" key="10">
    <source>
        <dbReference type="EMBL" id="CCO66628.1"/>
    </source>
</evidence>
<feature type="compositionally biased region" description="Basic and acidic residues" evidence="8">
    <location>
        <begin position="389"/>
        <end position="398"/>
    </location>
</feature>
<feature type="region of interest" description="Disordered" evidence="8">
    <location>
        <begin position="1"/>
        <end position="54"/>
    </location>
</feature>
<evidence type="ECO:0000256" key="1">
    <source>
        <dbReference type="ARBA" id="ARBA00004123"/>
    </source>
</evidence>
<keyword evidence="4 7" id="KW-0863">Zinc-finger</keyword>
<evidence type="ECO:0000259" key="9">
    <source>
        <dbReference type="PROSITE" id="PS50157"/>
    </source>
</evidence>
<accession>K8F2S1</accession>
<protein>
    <submittedName>
        <fullName evidence="10">Zinc finger protein Gfi-1</fullName>
    </submittedName>
</protein>
<reference evidence="10 11" key="1">
    <citation type="submission" date="2011-10" db="EMBL/GenBank/DDBJ databases">
        <authorList>
            <person name="Genoscope - CEA"/>
        </authorList>
    </citation>
    <scope>NUCLEOTIDE SEQUENCE [LARGE SCALE GENOMIC DNA]</scope>
    <source>
        <strain evidence="10 11">RCC 1105</strain>
    </source>
</reference>
<dbReference type="InterPro" id="IPR050331">
    <property type="entry name" value="Zinc_finger"/>
</dbReference>
<dbReference type="PROSITE" id="PS00028">
    <property type="entry name" value="ZINC_FINGER_C2H2_1"/>
    <property type="match status" value="4"/>
</dbReference>
<feature type="region of interest" description="Disordered" evidence="8">
    <location>
        <begin position="380"/>
        <end position="400"/>
    </location>
</feature>
<dbReference type="eggNOG" id="KOG1721">
    <property type="taxonomic scope" value="Eukaryota"/>
</dbReference>